<gene>
    <name evidence="3" type="ORF">B0T16DRAFT_113368</name>
</gene>
<evidence type="ECO:0000256" key="2">
    <source>
        <dbReference type="SAM" id="Phobius"/>
    </source>
</evidence>
<comment type="caution">
    <text evidence="3">The sequence shown here is derived from an EMBL/GenBank/DDBJ whole genome shotgun (WGS) entry which is preliminary data.</text>
</comment>
<feature type="region of interest" description="Disordered" evidence="1">
    <location>
        <begin position="72"/>
        <end position="94"/>
    </location>
</feature>
<dbReference type="EMBL" id="JAULSV010000003">
    <property type="protein sequence ID" value="KAK0648179.1"/>
    <property type="molecule type" value="Genomic_DNA"/>
</dbReference>
<evidence type="ECO:0000313" key="3">
    <source>
        <dbReference type="EMBL" id="KAK0648179.1"/>
    </source>
</evidence>
<reference evidence="3" key="1">
    <citation type="submission" date="2023-06" db="EMBL/GenBank/DDBJ databases">
        <title>Genome-scale phylogeny and comparative genomics of the fungal order Sordariales.</title>
        <authorList>
            <consortium name="Lawrence Berkeley National Laboratory"/>
            <person name="Hensen N."/>
            <person name="Bonometti L."/>
            <person name="Westerberg I."/>
            <person name="Brannstrom I.O."/>
            <person name="Guillou S."/>
            <person name="Cros-Aarteil S."/>
            <person name="Calhoun S."/>
            <person name="Haridas S."/>
            <person name="Kuo A."/>
            <person name="Mondo S."/>
            <person name="Pangilinan J."/>
            <person name="Riley R."/>
            <person name="Labutti K."/>
            <person name="Andreopoulos B."/>
            <person name="Lipzen A."/>
            <person name="Chen C."/>
            <person name="Yanf M."/>
            <person name="Daum C."/>
            <person name="Ng V."/>
            <person name="Clum A."/>
            <person name="Steindorff A."/>
            <person name="Ohm R."/>
            <person name="Martin F."/>
            <person name="Silar P."/>
            <person name="Natvig D."/>
            <person name="Lalanne C."/>
            <person name="Gautier V."/>
            <person name="Ament-Velasquez S.L."/>
            <person name="Kruys A."/>
            <person name="Hutchinson M.I."/>
            <person name="Powell A.J."/>
            <person name="Barry K."/>
            <person name="Miller A.N."/>
            <person name="Grigoriev I.V."/>
            <person name="Debuchy R."/>
            <person name="Gladieux P."/>
            <person name="Thoren M.H."/>
            <person name="Johannesson H."/>
        </authorList>
    </citation>
    <scope>NUCLEOTIDE SEQUENCE</scope>
    <source>
        <strain evidence="3">SMH2532-1</strain>
    </source>
</reference>
<protein>
    <submittedName>
        <fullName evidence="3">Uncharacterized protein</fullName>
    </submittedName>
</protein>
<evidence type="ECO:0000256" key="1">
    <source>
        <dbReference type="SAM" id="MobiDB-lite"/>
    </source>
</evidence>
<feature type="transmembrane region" description="Helical" evidence="2">
    <location>
        <begin position="36"/>
        <end position="62"/>
    </location>
</feature>
<feature type="compositionally biased region" description="Basic and acidic residues" evidence="1">
    <location>
        <begin position="83"/>
        <end position="93"/>
    </location>
</feature>
<sequence length="679" mass="74355">MSDPQVASPDVYIGAWWSYVNGNKPTLVLTLRDGEALILVSALVIFTGFVATRVFGAVQFILHQARAERNSSPGIVSNRRTRTGPDRHSRDTFHGQQQTLLRNAAGHAQTLWLAVRVAWGWRGRIGVLTAFRRSLAILVVTLVSLAAWTAAQLLLPLLWTTSTDQMLSAPGSCSQAVPPYRQPQGNPERSIEATDAFSAYYRGRAEAAANYQRHCPGNDTANPQCQRIPFQRISWTVTQKCPVLDCVTGFANSDPIHLGTGYINSNTHFGVNAPLEDTIDFQHTMSCVSMNPNRVDLVQYDQPTNGTSGVYRYLYGNTTIGNTTLPYTTTYNESSIQSGGSYEIISFTNYTNHTSPTLWSPTPLLFEPNSESDSLCTIHFLASHSLTYSSPVMDPLFQTSPFPNPSSGPPVVYPPASPLSILICQETHRFCSPVFRGSGSPTVGDGGRYCRMSLPTARDEDVFGDEFFNAAQRETGRRLRNMLPQGGLASVIQGLAEPLAASRTVVRKAGGFGAGWEQRGRLGVDQWRVEVERWFEIGLVMLQMGFVDGGSAAAAAVGMEEDEGRGLVVEERGCGMQRVGRIAGVRNLNLESIIGTIAVGVFLVLLSLALEPVVGWWQRRRSRGGQTRVMQWKLDGLFQMQRAAYEAAGVRGWDNGGGSVPTTSERVFPKDVARTRSTF</sequence>
<accession>A0AA39Y8U3</accession>
<feature type="transmembrane region" description="Helical" evidence="2">
    <location>
        <begin position="135"/>
        <end position="159"/>
    </location>
</feature>
<keyword evidence="4" id="KW-1185">Reference proteome</keyword>
<evidence type="ECO:0000313" key="4">
    <source>
        <dbReference type="Proteomes" id="UP001174936"/>
    </source>
</evidence>
<feature type="transmembrane region" description="Helical" evidence="2">
    <location>
        <begin position="593"/>
        <end position="617"/>
    </location>
</feature>
<dbReference type="Proteomes" id="UP001174936">
    <property type="component" value="Unassembled WGS sequence"/>
</dbReference>
<keyword evidence="2" id="KW-0472">Membrane</keyword>
<keyword evidence="2" id="KW-1133">Transmembrane helix</keyword>
<proteinExistence type="predicted"/>
<keyword evidence="2" id="KW-0812">Transmembrane</keyword>
<name>A0AA39Y8U3_9PEZI</name>
<dbReference type="AlphaFoldDB" id="A0AA39Y8U3"/>
<organism evidence="3 4">
    <name type="scientific">Cercophora newfieldiana</name>
    <dbReference type="NCBI Taxonomy" id="92897"/>
    <lineage>
        <taxon>Eukaryota</taxon>
        <taxon>Fungi</taxon>
        <taxon>Dikarya</taxon>
        <taxon>Ascomycota</taxon>
        <taxon>Pezizomycotina</taxon>
        <taxon>Sordariomycetes</taxon>
        <taxon>Sordariomycetidae</taxon>
        <taxon>Sordariales</taxon>
        <taxon>Lasiosphaeriaceae</taxon>
        <taxon>Cercophora</taxon>
    </lineage>
</organism>